<dbReference type="InterPro" id="IPR051610">
    <property type="entry name" value="GPI/OXD"/>
</dbReference>
<protein>
    <submittedName>
        <fullName evidence="3">Dimethlysulfonioproprionate lyase DddW</fullName>
    </submittedName>
</protein>
<dbReference type="InterPro" id="IPR014710">
    <property type="entry name" value="RmlC-like_jellyroll"/>
</dbReference>
<dbReference type="CDD" id="cd02208">
    <property type="entry name" value="cupin_RmlC-like"/>
    <property type="match status" value="1"/>
</dbReference>
<dbReference type="Pfam" id="PF07883">
    <property type="entry name" value="Cupin_2"/>
    <property type="match status" value="1"/>
</dbReference>
<evidence type="ECO:0000313" key="4">
    <source>
        <dbReference type="Proteomes" id="UP001055172"/>
    </source>
</evidence>
<dbReference type="GO" id="GO:0016829">
    <property type="term" value="F:lyase activity"/>
    <property type="evidence" value="ECO:0007669"/>
    <property type="project" value="UniProtKB-KW"/>
</dbReference>
<feature type="domain" description="Cupin type-2" evidence="2">
    <location>
        <begin position="55"/>
        <end position="122"/>
    </location>
</feature>
<dbReference type="GO" id="GO:0046872">
    <property type="term" value="F:metal ion binding"/>
    <property type="evidence" value="ECO:0007669"/>
    <property type="project" value="UniProtKB-KW"/>
</dbReference>
<comment type="caution">
    <text evidence="3">The sequence shown here is derived from an EMBL/GenBank/DDBJ whole genome shotgun (WGS) entry which is preliminary data.</text>
</comment>
<dbReference type="SUPFAM" id="SSF51182">
    <property type="entry name" value="RmlC-like cupins"/>
    <property type="match status" value="1"/>
</dbReference>
<dbReference type="PANTHER" id="PTHR35848">
    <property type="entry name" value="OXALATE-BINDING PROTEIN"/>
    <property type="match status" value="1"/>
</dbReference>
<sequence>MAPAALGQPLVVDIKSETQNTKPESFREQSRGNATWHTLISAPTTLTDSLSSGVATCPSGGSLAIHQHKQAEIYFILSGSGKVEINGVRHHVSGQELVWIPGGAEHGVFCDEHETLTWLYIFPEGRFSDVIYHFKNEISSEPKTLAKL</sequence>
<keyword evidence="1" id="KW-0479">Metal-binding</keyword>
<dbReference type="InterPro" id="IPR011051">
    <property type="entry name" value="RmlC_Cupin_sf"/>
</dbReference>
<dbReference type="PANTHER" id="PTHR35848:SF6">
    <property type="entry name" value="CUPIN TYPE-2 DOMAIN-CONTAINING PROTEIN"/>
    <property type="match status" value="1"/>
</dbReference>
<evidence type="ECO:0000256" key="1">
    <source>
        <dbReference type="ARBA" id="ARBA00022723"/>
    </source>
</evidence>
<keyword evidence="4" id="KW-1185">Reference proteome</keyword>
<dbReference type="InterPro" id="IPR013096">
    <property type="entry name" value="Cupin_2"/>
</dbReference>
<dbReference type="Proteomes" id="UP001055172">
    <property type="component" value="Unassembled WGS sequence"/>
</dbReference>
<dbReference type="Gene3D" id="2.60.120.10">
    <property type="entry name" value="Jelly Rolls"/>
    <property type="match status" value="1"/>
</dbReference>
<proteinExistence type="predicted"/>
<reference evidence="3 4" key="1">
    <citation type="submission" date="2021-07" db="EMBL/GenBank/DDBJ databases">
        <title>Genome data of Colletotrichum spaethianum.</title>
        <authorList>
            <person name="Utami Y.D."/>
            <person name="Hiruma K."/>
        </authorList>
    </citation>
    <scope>NUCLEOTIDE SEQUENCE [LARGE SCALE GENOMIC DNA]</scope>
    <source>
        <strain evidence="3 4">MAFF 242679</strain>
    </source>
</reference>
<organism evidence="3 4">
    <name type="scientific">Colletotrichum liriopes</name>
    <dbReference type="NCBI Taxonomy" id="708192"/>
    <lineage>
        <taxon>Eukaryota</taxon>
        <taxon>Fungi</taxon>
        <taxon>Dikarya</taxon>
        <taxon>Ascomycota</taxon>
        <taxon>Pezizomycotina</taxon>
        <taxon>Sordariomycetes</taxon>
        <taxon>Hypocreomycetidae</taxon>
        <taxon>Glomerellales</taxon>
        <taxon>Glomerellaceae</taxon>
        <taxon>Colletotrichum</taxon>
        <taxon>Colletotrichum spaethianum species complex</taxon>
    </lineage>
</organism>
<evidence type="ECO:0000313" key="3">
    <source>
        <dbReference type="EMBL" id="GJC90759.1"/>
    </source>
</evidence>
<name>A0AA37LZV3_9PEZI</name>
<keyword evidence="3" id="KW-0456">Lyase</keyword>
<evidence type="ECO:0000259" key="2">
    <source>
        <dbReference type="Pfam" id="PF07883"/>
    </source>
</evidence>
<accession>A0AA37LZV3</accession>
<gene>
    <name evidence="3" type="ORF">ColLi_13597</name>
</gene>
<dbReference type="EMBL" id="BPPX01000059">
    <property type="protein sequence ID" value="GJC90759.1"/>
    <property type="molecule type" value="Genomic_DNA"/>
</dbReference>
<dbReference type="AlphaFoldDB" id="A0AA37LZV3"/>